<dbReference type="Gene3D" id="3.30.470.20">
    <property type="entry name" value="ATP-grasp fold, B domain"/>
    <property type="match status" value="1"/>
</dbReference>
<accession>A0A517XQX3</accession>
<dbReference type="OrthoDB" id="1804072at2"/>
<evidence type="ECO:0000259" key="1">
    <source>
        <dbReference type="Pfam" id="PF02655"/>
    </source>
</evidence>
<keyword evidence="3" id="KW-1185">Reference proteome</keyword>
<dbReference type="Proteomes" id="UP000319576">
    <property type="component" value="Chromosome"/>
</dbReference>
<proteinExistence type="predicted"/>
<feature type="domain" description="ATP-grasp fold PylC-type" evidence="1">
    <location>
        <begin position="119"/>
        <end position="266"/>
    </location>
</feature>
<dbReference type="EMBL" id="CP036273">
    <property type="protein sequence ID" value="QDU19903.1"/>
    <property type="molecule type" value="Genomic_DNA"/>
</dbReference>
<dbReference type="GO" id="GO:0005524">
    <property type="term" value="F:ATP binding"/>
    <property type="evidence" value="ECO:0007669"/>
    <property type="project" value="InterPro"/>
</dbReference>
<gene>
    <name evidence="2" type="ORF">ETAA1_18420</name>
</gene>
<dbReference type="GO" id="GO:0046872">
    <property type="term" value="F:metal ion binding"/>
    <property type="evidence" value="ECO:0007669"/>
    <property type="project" value="InterPro"/>
</dbReference>
<reference evidence="2 3" key="1">
    <citation type="submission" date="2019-02" db="EMBL/GenBank/DDBJ databases">
        <title>Deep-cultivation of Planctomycetes and their phenomic and genomic characterization uncovers novel biology.</title>
        <authorList>
            <person name="Wiegand S."/>
            <person name="Jogler M."/>
            <person name="Boedeker C."/>
            <person name="Pinto D."/>
            <person name="Vollmers J."/>
            <person name="Rivas-Marin E."/>
            <person name="Kohn T."/>
            <person name="Peeters S.H."/>
            <person name="Heuer A."/>
            <person name="Rast P."/>
            <person name="Oberbeckmann S."/>
            <person name="Bunk B."/>
            <person name="Jeske O."/>
            <person name="Meyerdierks A."/>
            <person name="Storesund J.E."/>
            <person name="Kallscheuer N."/>
            <person name="Luecker S."/>
            <person name="Lage O.M."/>
            <person name="Pohl T."/>
            <person name="Merkel B.J."/>
            <person name="Hornburger P."/>
            <person name="Mueller R.-W."/>
            <person name="Bruemmer F."/>
            <person name="Labrenz M."/>
            <person name="Spormann A.M."/>
            <person name="Op den Camp H."/>
            <person name="Overmann J."/>
            <person name="Amann R."/>
            <person name="Jetten M.S.M."/>
            <person name="Mascher T."/>
            <person name="Medema M.H."/>
            <person name="Devos D.P."/>
            <person name="Kaster A.-K."/>
            <person name="Ovreas L."/>
            <person name="Rohde M."/>
            <person name="Galperin M.Y."/>
            <person name="Jogler C."/>
        </authorList>
    </citation>
    <scope>NUCLEOTIDE SEQUENCE [LARGE SCALE GENOMIC DNA]</scope>
    <source>
        <strain evidence="2 3">ETA_A1</strain>
    </source>
</reference>
<organism evidence="2 3">
    <name type="scientific">Urbifossiella limnaea</name>
    <dbReference type="NCBI Taxonomy" id="2528023"/>
    <lineage>
        <taxon>Bacteria</taxon>
        <taxon>Pseudomonadati</taxon>
        <taxon>Planctomycetota</taxon>
        <taxon>Planctomycetia</taxon>
        <taxon>Gemmatales</taxon>
        <taxon>Gemmataceae</taxon>
        <taxon>Urbifossiella</taxon>
    </lineage>
</organism>
<evidence type="ECO:0000313" key="3">
    <source>
        <dbReference type="Proteomes" id="UP000319576"/>
    </source>
</evidence>
<dbReference type="RefSeq" id="WP_145236579.1">
    <property type="nucleotide sequence ID" value="NZ_CP036273.1"/>
</dbReference>
<evidence type="ECO:0000313" key="2">
    <source>
        <dbReference type="EMBL" id="QDU19903.1"/>
    </source>
</evidence>
<protein>
    <submittedName>
        <fullName evidence="2">ATP-grasp domain protein</fullName>
    </submittedName>
</protein>
<dbReference type="AlphaFoldDB" id="A0A517XQX3"/>
<dbReference type="SUPFAM" id="SSF56059">
    <property type="entry name" value="Glutathione synthetase ATP-binding domain-like"/>
    <property type="match status" value="1"/>
</dbReference>
<dbReference type="InterPro" id="IPR003806">
    <property type="entry name" value="ATP-grasp_PylC-type"/>
</dbReference>
<dbReference type="KEGG" id="uli:ETAA1_18420"/>
<sequence length="388" mass="41284">MSDPKPIVGVVGASARAAVHSLARAGYPAWAVDLFTDRDLYAPAARCPSAEYPRGMPALAEQFPPGPVLYTGGLENYPDVVAELAARRPLWGNPPAVLERVRDPLFMGEVWWSAEGDAVRVPRVLPGDATPADGTWLVKPVRGAGGYGIRPFHPADPVPDAGQHYLQESVTGVPMSAVFVASAAAVRLLGVTEQLNNVGWLNAGVFRYGGSVGPVELPAATADTLGRFGSALAWAGGLVGLFGVDFIIDAAGVAWPVEVNPRYTGSVEVIEHATGRAVMLDHATAFGAPLGDWPVRRDPRHRGFGKAVYYAPRRFVFPAHGPWDDRGGPFDPWSLPTFADVPAAGSTIEPGWPVFTLMEGGSSAADVRRRLQSRAADLDRIFAAEHSR</sequence>
<dbReference type="Pfam" id="PF02655">
    <property type="entry name" value="ATP-grasp_3"/>
    <property type="match status" value="1"/>
</dbReference>
<name>A0A517XQX3_9BACT</name>